<comment type="cofactor">
    <cofactor evidence="1 8">
        <name>Ni(2+)</name>
        <dbReference type="ChEBI" id="CHEBI:49786"/>
    </cofactor>
</comment>
<keyword evidence="11" id="KW-1185">Reference proteome</keyword>
<dbReference type="SUPFAM" id="SSF56762">
    <property type="entry name" value="HydB/Nqo4-like"/>
    <property type="match status" value="1"/>
</dbReference>
<dbReference type="PROSITE" id="PS00507">
    <property type="entry name" value="NI_HGENASE_L_1"/>
    <property type="match status" value="1"/>
</dbReference>
<dbReference type="GO" id="GO:0016151">
    <property type="term" value="F:nickel cation binding"/>
    <property type="evidence" value="ECO:0007669"/>
    <property type="project" value="InterPro"/>
</dbReference>
<evidence type="ECO:0000256" key="1">
    <source>
        <dbReference type="ARBA" id="ARBA00001967"/>
    </source>
</evidence>
<feature type="binding site" evidence="8">
    <location>
        <position position="61"/>
    </location>
    <ligand>
        <name>Ni(2+)</name>
        <dbReference type="ChEBI" id="CHEBI:49786"/>
    </ligand>
</feature>
<evidence type="ECO:0000256" key="4">
    <source>
        <dbReference type="ARBA" id="ARBA00011771"/>
    </source>
</evidence>
<keyword evidence="6 8" id="KW-0479">Metal-binding</keyword>
<keyword evidence="7 9" id="KW-0560">Oxidoreductase</keyword>
<dbReference type="PANTHER" id="PTHR42958">
    <property type="entry name" value="HYDROGENASE-2 LARGE CHAIN"/>
    <property type="match status" value="1"/>
</dbReference>
<feature type="binding site" evidence="8">
    <location>
        <position position="455"/>
    </location>
    <ligand>
        <name>Mg(2+)</name>
        <dbReference type="ChEBI" id="CHEBI:18420"/>
    </ligand>
</feature>
<dbReference type="EMBL" id="LGTE01000012">
    <property type="protein sequence ID" value="KNZ69433.1"/>
    <property type="molecule type" value="Genomic_DNA"/>
</dbReference>
<reference evidence="11" key="1">
    <citation type="submission" date="2015-07" db="EMBL/GenBank/DDBJ databases">
        <title>Complete Genome of Thermincola ferriacetica strain Z-0001T.</title>
        <authorList>
            <person name="Lusk B."/>
            <person name="Badalamenti J.P."/>
            <person name="Parameswaran P."/>
            <person name="Bond D.R."/>
            <person name="Torres C.I."/>
        </authorList>
    </citation>
    <scope>NUCLEOTIDE SEQUENCE [LARGE SCALE GENOMIC DNA]</scope>
    <source>
        <strain evidence="11">Z-0001</strain>
    </source>
</reference>
<dbReference type="InterPro" id="IPR001501">
    <property type="entry name" value="Ni-dep_hyd_lsu"/>
</dbReference>
<feature type="binding site" evidence="8">
    <location>
        <position position="42"/>
    </location>
    <ligand>
        <name>Mg(2+)</name>
        <dbReference type="ChEBI" id="CHEBI:18420"/>
    </ligand>
</feature>
<organism evidence="10 11">
    <name type="scientific">Thermincola ferriacetica</name>
    <dbReference type="NCBI Taxonomy" id="281456"/>
    <lineage>
        <taxon>Bacteria</taxon>
        <taxon>Bacillati</taxon>
        <taxon>Bacillota</taxon>
        <taxon>Clostridia</taxon>
        <taxon>Eubacteriales</taxon>
        <taxon>Thermincolaceae</taxon>
        <taxon>Thermincola</taxon>
    </lineage>
</organism>
<protein>
    <submittedName>
        <fullName evidence="10">Nickel-dependent hydrogenase large subunit</fullName>
    </submittedName>
</protein>
<dbReference type="InterPro" id="IPR029014">
    <property type="entry name" value="NiFe-Hase_large"/>
</dbReference>
<evidence type="ECO:0000256" key="6">
    <source>
        <dbReference type="ARBA" id="ARBA00022723"/>
    </source>
</evidence>
<dbReference type="PATRIC" id="fig|281456.6.peg.1968"/>
<dbReference type="AlphaFoldDB" id="A0A0L6W234"/>
<dbReference type="RefSeq" id="WP_052218116.1">
    <property type="nucleotide sequence ID" value="NZ_LGTE01000012.1"/>
</dbReference>
<evidence type="ECO:0000313" key="11">
    <source>
        <dbReference type="Proteomes" id="UP000037175"/>
    </source>
</evidence>
<proteinExistence type="inferred from homology"/>
<keyword evidence="8" id="KW-0408">Iron</keyword>
<comment type="subunit">
    <text evidence="4">Heterodimer of a large and a small subunit.</text>
</comment>
<accession>A0A0L6W234</accession>
<dbReference type="GO" id="GO:0008901">
    <property type="term" value="F:ferredoxin hydrogenase activity"/>
    <property type="evidence" value="ECO:0007669"/>
    <property type="project" value="InterPro"/>
</dbReference>
<dbReference type="GO" id="GO:0030313">
    <property type="term" value="C:cell envelope"/>
    <property type="evidence" value="ECO:0007669"/>
    <property type="project" value="UniProtKB-SubCell"/>
</dbReference>
<evidence type="ECO:0000256" key="3">
    <source>
        <dbReference type="ARBA" id="ARBA00009292"/>
    </source>
</evidence>
<dbReference type="Gene3D" id="1.10.645.10">
    <property type="entry name" value="Cytochrome-c3 Hydrogenase, chain B"/>
    <property type="match status" value="1"/>
</dbReference>
<evidence type="ECO:0000256" key="2">
    <source>
        <dbReference type="ARBA" id="ARBA00004196"/>
    </source>
</evidence>
<evidence type="ECO:0000256" key="7">
    <source>
        <dbReference type="ARBA" id="ARBA00023002"/>
    </source>
</evidence>
<feature type="binding site" evidence="8">
    <location>
        <position position="452"/>
    </location>
    <ligand>
        <name>Fe cation</name>
        <dbReference type="ChEBI" id="CHEBI:24875"/>
    </ligand>
</feature>
<feature type="binding site" evidence="8">
    <location>
        <position position="401"/>
    </location>
    <ligand>
        <name>Mg(2+)</name>
        <dbReference type="ChEBI" id="CHEBI:18420"/>
    </ligand>
</feature>
<comment type="caution">
    <text evidence="10">The sequence shown here is derived from an EMBL/GenBank/DDBJ whole genome shotgun (WGS) entry which is preliminary data.</text>
</comment>
<comment type="cofactor">
    <cofactor evidence="8">
        <name>Fe cation</name>
        <dbReference type="ChEBI" id="CHEBI:24875"/>
    </cofactor>
</comment>
<dbReference type="PROSITE" id="PS00508">
    <property type="entry name" value="NI_HGENASE_L_2"/>
    <property type="match status" value="1"/>
</dbReference>
<dbReference type="InterPro" id="IPR018194">
    <property type="entry name" value="Ni-dep_hyd_lsu_Ni_BS"/>
</dbReference>
<dbReference type="Proteomes" id="UP000037175">
    <property type="component" value="Unassembled WGS sequence"/>
</dbReference>
<dbReference type="Pfam" id="PF00374">
    <property type="entry name" value="NiFeSe_Hases"/>
    <property type="match status" value="3"/>
</dbReference>
<name>A0A0L6W234_9FIRM</name>
<dbReference type="PANTHER" id="PTHR42958:SF2">
    <property type="entry name" value="UPTAKE HYDROGENASE LARGE SUBUNIT"/>
    <property type="match status" value="1"/>
</dbReference>
<dbReference type="InterPro" id="IPR050867">
    <property type="entry name" value="NiFe/NiFeSe_hydrgnase_LSU"/>
</dbReference>
<feature type="binding site" evidence="8">
    <location>
        <position position="449"/>
    </location>
    <ligand>
        <name>Ni(2+)</name>
        <dbReference type="ChEBI" id="CHEBI:49786"/>
    </ligand>
</feature>
<feature type="binding site" evidence="8">
    <location>
        <position position="64"/>
    </location>
    <ligand>
        <name>Fe cation</name>
        <dbReference type="ChEBI" id="CHEBI:24875"/>
    </ligand>
</feature>
<sequence>MAVTKKISPITRINGFWNIEITVDNGKIVDAKSSGIYFRGLELILIGRDPRDAAYLTQRICGICSSVHALAASLALEDALGIEVPPNGILMRNLTFGADLLQNHIRHFYLLGIADWVEGPDFPPFVPRYRRDFRLSKKDNERIFKHYMEHFEYARKCHEMVTLVSGKVPHQHGIVPGGHTVRPTMDMIYKFSSMLHEVSEFISNKLIPDMETIAENYSDYYKLGVGVKNLMAFGNFQIPKMRDKWVVPFGIVRRGKIEPVDLTKIKEYVTFSWYLDKEPTHPDRGSTVPEADKNVAYSWCKAPRYEDEPVEVGPLAHMWMTGEYRHGISTMDRLMARYLELKMAAELMKQWVKELNPDLPVYQPYEIPGGEHIGVGLTGAMRGALGHWVRVENRRISHYQIITPSAWNCSPRDGTGTYGPIEQALIGTPVEDIHQPIEVGRIARAFDPCLACAVHMVNPQGEIKQFVI</sequence>
<evidence type="ECO:0000256" key="9">
    <source>
        <dbReference type="RuleBase" id="RU003896"/>
    </source>
</evidence>
<evidence type="ECO:0000256" key="5">
    <source>
        <dbReference type="ARBA" id="ARBA00022596"/>
    </source>
</evidence>
<keyword evidence="5 8" id="KW-0533">Nickel</keyword>
<gene>
    <name evidence="10" type="ORF">Tfer_1875</name>
</gene>
<evidence type="ECO:0000256" key="8">
    <source>
        <dbReference type="PIRSR" id="PIRSR601501-1"/>
    </source>
</evidence>
<comment type="subcellular location">
    <subcellularLocation>
        <location evidence="2">Cell envelope</location>
    </subcellularLocation>
</comment>
<comment type="similarity">
    <text evidence="3 9">Belongs to the [NiFe]/[NiFeSe] hydrogenase large subunit family.</text>
</comment>
<feature type="binding site" evidence="8">
    <location>
        <position position="64"/>
    </location>
    <ligand>
        <name>Ni(2+)</name>
        <dbReference type="ChEBI" id="CHEBI:49786"/>
    </ligand>
</feature>
<keyword evidence="8" id="KW-0460">Magnesium</keyword>
<evidence type="ECO:0000313" key="10">
    <source>
        <dbReference type="EMBL" id="KNZ69433.1"/>
    </source>
</evidence>